<organism evidence="9 10">
    <name type="scientific">Python bivittatus</name>
    <name type="common">Burmese python</name>
    <name type="synonym">Python molurus bivittatus</name>
    <dbReference type="NCBI Taxonomy" id="176946"/>
    <lineage>
        <taxon>Eukaryota</taxon>
        <taxon>Metazoa</taxon>
        <taxon>Chordata</taxon>
        <taxon>Craniata</taxon>
        <taxon>Vertebrata</taxon>
        <taxon>Euteleostomi</taxon>
        <taxon>Lepidosauria</taxon>
        <taxon>Squamata</taxon>
        <taxon>Bifurcata</taxon>
        <taxon>Unidentata</taxon>
        <taxon>Episquamata</taxon>
        <taxon>Toxicofera</taxon>
        <taxon>Serpentes</taxon>
        <taxon>Henophidia</taxon>
        <taxon>Pythonidae</taxon>
        <taxon>Python</taxon>
    </lineage>
</organism>
<dbReference type="PRINTS" id="PR00248">
    <property type="entry name" value="GPCRMGR"/>
</dbReference>
<evidence type="ECO:0000256" key="6">
    <source>
        <dbReference type="ARBA" id="ARBA00023180"/>
    </source>
</evidence>
<dbReference type="Pfam" id="PF01094">
    <property type="entry name" value="ANF_receptor"/>
    <property type="match status" value="1"/>
</dbReference>
<evidence type="ECO:0000259" key="8">
    <source>
        <dbReference type="Pfam" id="PF01094"/>
    </source>
</evidence>
<keyword evidence="5" id="KW-0675">Receptor</keyword>
<feature type="chain" id="PRO_5039943525" evidence="7">
    <location>
        <begin position="18"/>
        <end position="460"/>
    </location>
</feature>
<evidence type="ECO:0000256" key="4">
    <source>
        <dbReference type="ARBA" id="ARBA00023136"/>
    </source>
</evidence>
<reference evidence="10" key="1">
    <citation type="submission" date="2025-08" db="UniProtKB">
        <authorList>
            <consortium name="RefSeq"/>
        </authorList>
    </citation>
    <scope>IDENTIFICATION</scope>
    <source>
        <tissue evidence="10">Liver</tissue>
    </source>
</reference>
<evidence type="ECO:0000313" key="10">
    <source>
        <dbReference type="RefSeq" id="XP_025030617.1"/>
    </source>
</evidence>
<dbReference type="PANTHER" id="PTHR24061:SF599">
    <property type="entry name" value="G-PROTEIN COUPLED RECEPTORS FAMILY 3 PROFILE DOMAIN-CONTAINING PROTEIN"/>
    <property type="match status" value="1"/>
</dbReference>
<evidence type="ECO:0000256" key="2">
    <source>
        <dbReference type="ARBA" id="ARBA00022692"/>
    </source>
</evidence>
<dbReference type="InterPro" id="IPR028082">
    <property type="entry name" value="Peripla_BP_I"/>
</dbReference>
<dbReference type="KEGG" id="pbi:103067346"/>
<dbReference type="FunFam" id="3.40.50.2300:FF:000024">
    <property type="entry name" value="Vomeronasal 2, receptor 73"/>
    <property type="match status" value="1"/>
</dbReference>
<name>A0A9F5J115_PYTBI</name>
<proteinExistence type="predicted"/>
<evidence type="ECO:0000256" key="5">
    <source>
        <dbReference type="ARBA" id="ARBA00023170"/>
    </source>
</evidence>
<keyword evidence="4" id="KW-0472">Membrane</keyword>
<evidence type="ECO:0000256" key="3">
    <source>
        <dbReference type="ARBA" id="ARBA00022989"/>
    </source>
</evidence>
<evidence type="ECO:0000313" key="9">
    <source>
        <dbReference type="Proteomes" id="UP000695026"/>
    </source>
</evidence>
<keyword evidence="7" id="KW-0732">Signal</keyword>
<dbReference type="AlphaFoldDB" id="A0A9F5J115"/>
<dbReference type="Gene3D" id="3.40.50.2300">
    <property type="match status" value="2"/>
</dbReference>
<keyword evidence="2" id="KW-0812">Transmembrane</keyword>
<keyword evidence="3" id="KW-1133">Transmembrane helix</keyword>
<evidence type="ECO:0000256" key="7">
    <source>
        <dbReference type="SAM" id="SignalP"/>
    </source>
</evidence>
<gene>
    <name evidence="10" type="primary">LOC103067346</name>
</gene>
<dbReference type="InterPro" id="IPR000068">
    <property type="entry name" value="GPCR_3_Ca_sens_rcpt-rel"/>
</dbReference>
<evidence type="ECO:0000256" key="1">
    <source>
        <dbReference type="ARBA" id="ARBA00004141"/>
    </source>
</evidence>
<keyword evidence="6" id="KW-0325">Glycoprotein</keyword>
<accession>A0A9F5J115</accession>
<dbReference type="RefSeq" id="XP_025030617.1">
    <property type="nucleotide sequence ID" value="XM_025174849.1"/>
</dbReference>
<dbReference type="SUPFAM" id="SSF53822">
    <property type="entry name" value="Periplasmic binding protein-like I"/>
    <property type="match status" value="1"/>
</dbReference>
<dbReference type="PANTHER" id="PTHR24061">
    <property type="entry name" value="CALCIUM-SENSING RECEPTOR-RELATED"/>
    <property type="match status" value="1"/>
</dbReference>
<dbReference type="OMA" id="MCEFDLR"/>
<dbReference type="Proteomes" id="UP000695026">
    <property type="component" value="Unplaced"/>
</dbReference>
<feature type="signal peptide" evidence="7">
    <location>
        <begin position="1"/>
        <end position="17"/>
    </location>
</feature>
<dbReference type="GeneID" id="103067346"/>
<dbReference type="InterPro" id="IPR000337">
    <property type="entry name" value="GPCR_3"/>
</dbReference>
<keyword evidence="9" id="KW-1185">Reference proteome</keyword>
<dbReference type="GO" id="GO:0004930">
    <property type="term" value="F:G protein-coupled receptor activity"/>
    <property type="evidence" value="ECO:0007669"/>
    <property type="project" value="InterPro"/>
</dbReference>
<comment type="subcellular location">
    <subcellularLocation>
        <location evidence="1">Membrane</location>
        <topology evidence="1">Multi-pass membrane protein</topology>
    </subcellularLocation>
</comment>
<protein>
    <submittedName>
        <fullName evidence="10">Vomeronasal type-2 receptor 26-like</fullName>
    </submittedName>
</protein>
<sequence length="460" mass="52638">MGIFEAIVLVLLPHVVCKIPKAKCSISEPLPFLHKEYQPGDLIIVGILSKIYIFCSMMDFSKAPSSDLFDDILVMTPIYQQFLALQFTIKEINENPQILPNHTLGFYIFNSYFSASWTYRGSLELFSAQGRFIPNYNCDMQNRPIAVIGGPTSAVGFHMTTLLSVYKMPQFIYGSAPEMTTKTQVTLYQQMFPNVDLQYKGILQLLLQFRWTWIGVVYMDNENGEKFVHDVVPMFSQRGICFAFIENSPTVTYSNDIIDTVEAGIKMFNVIMKSTANVVIIHGEIDDMIVLRLFPAVSKLEGIPLLTKVKVWVMTAQMDFMSLPFQRNEEIDFLHGALSLSIHSKKVLGFQEFLQMRKPTFDKDDRFIKLFWKSAFECSFSNSMIDEEDGVLCTGEEKLETLPTPVFEMDMTGHSYSIYNAVYVVAHALHAMFSSAFTFRAKKHEAKLNIMEKQFWKVKS</sequence>
<dbReference type="OrthoDB" id="9030125at2759"/>
<dbReference type="InterPro" id="IPR001828">
    <property type="entry name" value="ANF_lig-bd_rcpt"/>
</dbReference>
<feature type="domain" description="Receptor ligand binding region" evidence="8">
    <location>
        <begin position="83"/>
        <end position="435"/>
    </location>
</feature>
<dbReference type="GO" id="GO:0005886">
    <property type="term" value="C:plasma membrane"/>
    <property type="evidence" value="ECO:0007669"/>
    <property type="project" value="TreeGrafter"/>
</dbReference>